<keyword evidence="1" id="KW-0812">Transmembrane</keyword>
<dbReference type="AlphaFoldDB" id="A0A7K1UI07"/>
<keyword evidence="1" id="KW-1133">Transmembrane helix</keyword>
<organism evidence="2 3">
    <name type="scientific">Nesterenkonia alkaliphila</name>
    <dbReference type="NCBI Taxonomy" id="1463631"/>
    <lineage>
        <taxon>Bacteria</taxon>
        <taxon>Bacillati</taxon>
        <taxon>Actinomycetota</taxon>
        <taxon>Actinomycetes</taxon>
        <taxon>Micrococcales</taxon>
        <taxon>Micrococcaceae</taxon>
        <taxon>Nesterenkonia</taxon>
    </lineage>
</organism>
<accession>A0A7K1UI07</accession>
<evidence type="ECO:0000313" key="3">
    <source>
        <dbReference type="Proteomes" id="UP000460157"/>
    </source>
</evidence>
<evidence type="ECO:0000313" key="2">
    <source>
        <dbReference type="EMBL" id="MVT26022.1"/>
    </source>
</evidence>
<gene>
    <name evidence="2" type="ORF">GNZ21_06580</name>
</gene>
<name>A0A7K1UI07_9MICC</name>
<dbReference type="OrthoDB" id="4966799at2"/>
<protein>
    <recommendedName>
        <fullName evidence="4">Type II secretion system protein GspF domain-containing protein</fullName>
    </recommendedName>
</protein>
<keyword evidence="1" id="KW-0472">Membrane</keyword>
<evidence type="ECO:0008006" key="4">
    <source>
        <dbReference type="Google" id="ProtNLM"/>
    </source>
</evidence>
<keyword evidence="3" id="KW-1185">Reference proteome</keyword>
<feature type="transmembrane region" description="Helical" evidence="1">
    <location>
        <begin position="212"/>
        <end position="235"/>
    </location>
</feature>
<proteinExistence type="predicted"/>
<sequence>MRLVLMLITICCAVAAVLLVLPAQTRRPGQHRGAAALLALGRALRSRAGQQPGQLRKETAELLRQFSALLASGRGEAQAWADLRETWRGRDPEHPLTAVCRHTAAAETSGAGTAEGLRRALSASELNAHRGPELRRLLQRLLAVTALSEQTGAPLSGLVEQLADSVDSSAELAAAVQTATAGPRLTQLLLTLLPVGGLGLGQLMGAQPVGALFGGGLGLACLVGGTLCLLAGRVWSSRMIRTVMRHV</sequence>
<reference evidence="2 3" key="1">
    <citation type="submission" date="2019-12" db="EMBL/GenBank/DDBJ databases">
        <title>Nesterenkonia muleiensis sp. nov., a novel actinobacterium isolated from sap of Populus euphratica.</title>
        <authorList>
            <person name="Wang R."/>
        </authorList>
    </citation>
    <scope>NUCLEOTIDE SEQUENCE [LARGE SCALE GENOMIC DNA]</scope>
    <source>
        <strain evidence="2 3">F10</strain>
    </source>
</reference>
<dbReference type="RefSeq" id="WP_157322566.1">
    <property type="nucleotide sequence ID" value="NZ_BMFX01000008.1"/>
</dbReference>
<dbReference type="Proteomes" id="UP000460157">
    <property type="component" value="Unassembled WGS sequence"/>
</dbReference>
<comment type="caution">
    <text evidence="2">The sequence shown here is derived from an EMBL/GenBank/DDBJ whole genome shotgun (WGS) entry which is preliminary data.</text>
</comment>
<dbReference type="EMBL" id="WRPM01000046">
    <property type="protein sequence ID" value="MVT26022.1"/>
    <property type="molecule type" value="Genomic_DNA"/>
</dbReference>
<evidence type="ECO:0000256" key="1">
    <source>
        <dbReference type="SAM" id="Phobius"/>
    </source>
</evidence>